<reference evidence="2 3" key="1">
    <citation type="submission" date="2024-05" db="EMBL/GenBank/DDBJ databases">
        <title>Long read based assembly of the Candida bracarensis genome reveals expanded adhesin content.</title>
        <authorList>
            <person name="Marcet-Houben M."/>
            <person name="Ksiezopolska E."/>
            <person name="Gabaldon T."/>
        </authorList>
    </citation>
    <scope>NUCLEOTIDE SEQUENCE [LARGE SCALE GENOMIC DNA]</scope>
    <source>
        <strain evidence="2 3">CBM6</strain>
    </source>
</reference>
<comment type="caution">
    <text evidence="2">The sequence shown here is derived from an EMBL/GenBank/DDBJ whole genome shotgun (WGS) entry which is preliminary data.</text>
</comment>
<gene>
    <name evidence="2" type="ORF">RNJ44_04562</name>
</gene>
<name>A0ABR4NV88_9SACH</name>
<feature type="region of interest" description="Disordered" evidence="1">
    <location>
        <begin position="87"/>
        <end position="106"/>
    </location>
</feature>
<dbReference type="EMBL" id="JBEVYD010000005">
    <property type="protein sequence ID" value="KAL3232646.1"/>
    <property type="molecule type" value="Genomic_DNA"/>
</dbReference>
<evidence type="ECO:0000313" key="2">
    <source>
        <dbReference type="EMBL" id="KAL3232646.1"/>
    </source>
</evidence>
<dbReference type="Proteomes" id="UP001623330">
    <property type="component" value="Unassembled WGS sequence"/>
</dbReference>
<evidence type="ECO:0000313" key="3">
    <source>
        <dbReference type="Proteomes" id="UP001623330"/>
    </source>
</evidence>
<protein>
    <submittedName>
        <fullName evidence="2">Uncharacterized protein</fullName>
    </submittedName>
</protein>
<evidence type="ECO:0000256" key="1">
    <source>
        <dbReference type="SAM" id="MobiDB-lite"/>
    </source>
</evidence>
<organism evidence="2 3">
    <name type="scientific">Nakaseomyces bracarensis</name>
    <dbReference type="NCBI Taxonomy" id="273131"/>
    <lineage>
        <taxon>Eukaryota</taxon>
        <taxon>Fungi</taxon>
        <taxon>Dikarya</taxon>
        <taxon>Ascomycota</taxon>
        <taxon>Saccharomycotina</taxon>
        <taxon>Saccharomycetes</taxon>
        <taxon>Saccharomycetales</taxon>
        <taxon>Saccharomycetaceae</taxon>
        <taxon>Nakaseomyces</taxon>
    </lineage>
</organism>
<sequence>MPEYTSYMIQNHLTFPQDVADYYNHLAFLPSTADLESDIIRYFPFTPFQTFVTAFPWYTSILSKAGKPRMYLPEDFITQAEAEQTTSISTVSNNNTAKPSNTGSTNKASKLIIPLGSVCFLVNIVLL</sequence>
<keyword evidence="3" id="KW-1185">Reference proteome</keyword>
<feature type="compositionally biased region" description="Low complexity" evidence="1">
    <location>
        <begin position="87"/>
        <end position="96"/>
    </location>
</feature>
<accession>A0ABR4NV88</accession>
<feature type="compositionally biased region" description="Polar residues" evidence="1">
    <location>
        <begin position="97"/>
        <end position="106"/>
    </location>
</feature>
<proteinExistence type="predicted"/>